<gene>
    <name evidence="2" type="ORF">HWQ56_19285</name>
</gene>
<dbReference type="Proteomes" id="UP000509568">
    <property type="component" value="Chromosome"/>
</dbReference>
<evidence type="ECO:0000313" key="2">
    <source>
        <dbReference type="EMBL" id="QKZ05822.1"/>
    </source>
</evidence>
<reference evidence="2 3" key="1">
    <citation type="submission" date="2020-06" db="EMBL/GenBank/DDBJ databases">
        <title>Pseudomonas eucalypticola sp. nov., an endophyte of Eucalyptus dunnii leaves with biocontrol ability of eucalyptus leaf blight.</title>
        <authorList>
            <person name="Liu Y."/>
            <person name="Song Z."/>
            <person name="Zeng H."/>
            <person name="Lu M."/>
            <person name="Wang X."/>
            <person name="Lian X."/>
            <person name="Zhang Q."/>
        </authorList>
    </citation>
    <scope>NUCLEOTIDE SEQUENCE [LARGE SCALE GENOMIC DNA]</scope>
    <source>
        <strain evidence="2 3">NP-1</strain>
    </source>
</reference>
<proteinExistence type="predicted"/>
<sequence>MTEVFTWKPDSKPTGKITQRTRSAKFGDGYEQVAGDGINAESQSWPLTFTGSKARIKAILDFLRARKGYQSFYWTPPFGDQSYFRCKEFDPADQGGGKWILSVTFDQAFAP</sequence>
<accession>A0A7D5H533</accession>
<feature type="region of interest" description="Disordered" evidence="1">
    <location>
        <begin position="1"/>
        <end position="20"/>
    </location>
</feature>
<evidence type="ECO:0000256" key="1">
    <source>
        <dbReference type="SAM" id="MobiDB-lite"/>
    </source>
</evidence>
<dbReference type="Pfam" id="PF05939">
    <property type="entry name" value="Phage_min_tail"/>
    <property type="match status" value="1"/>
</dbReference>
<protein>
    <submittedName>
        <fullName evidence="2">Phage tail protein</fullName>
    </submittedName>
</protein>
<dbReference type="EMBL" id="CP056030">
    <property type="protein sequence ID" value="QKZ05822.1"/>
    <property type="molecule type" value="Genomic_DNA"/>
</dbReference>
<organism evidence="2 3">
    <name type="scientific">Pseudomonas eucalypticola</name>
    <dbReference type="NCBI Taxonomy" id="2599595"/>
    <lineage>
        <taxon>Bacteria</taxon>
        <taxon>Pseudomonadati</taxon>
        <taxon>Pseudomonadota</taxon>
        <taxon>Gammaproteobacteria</taxon>
        <taxon>Pseudomonadales</taxon>
        <taxon>Pseudomonadaceae</taxon>
        <taxon>Pseudomonas</taxon>
    </lineage>
</organism>
<dbReference type="InterPro" id="IPR010265">
    <property type="entry name" value="Phage_lambda_TipM"/>
</dbReference>
<evidence type="ECO:0000313" key="3">
    <source>
        <dbReference type="Proteomes" id="UP000509568"/>
    </source>
</evidence>
<name>A0A7D5H533_9PSED</name>
<dbReference type="AlphaFoldDB" id="A0A7D5H533"/>
<dbReference type="KEGG" id="pez:HWQ56_19285"/>
<keyword evidence="3" id="KW-1185">Reference proteome</keyword>
<dbReference type="RefSeq" id="WP_176571521.1">
    <property type="nucleotide sequence ID" value="NZ_CP056030.1"/>
</dbReference>